<dbReference type="RefSeq" id="WP_227184008.1">
    <property type="nucleotide sequence ID" value="NZ_JAJCIS010000081.1"/>
</dbReference>
<proteinExistence type="predicted"/>
<dbReference type="Proteomes" id="UP001299546">
    <property type="component" value="Unassembled WGS sequence"/>
</dbReference>
<sequence length="70" mass="7486">ASHADIEDKSQTVTITKPTLSTTAVDGLDADKNLIGEGDVTIVDTVKYKNVTPGKTYKVSGTLYEKVTDK</sequence>
<organism evidence="2 3">
    <name type="scientific">Bariatricus massiliensis</name>
    <dbReference type="NCBI Taxonomy" id="1745713"/>
    <lineage>
        <taxon>Bacteria</taxon>
        <taxon>Bacillati</taxon>
        <taxon>Bacillota</taxon>
        <taxon>Clostridia</taxon>
        <taxon>Lachnospirales</taxon>
        <taxon>Lachnospiraceae</taxon>
        <taxon>Bariatricus</taxon>
    </lineage>
</organism>
<dbReference type="InterPro" id="IPR041100">
    <property type="entry name" value="TQ"/>
</dbReference>
<feature type="domain" description="T-Q ester bond containing" evidence="1">
    <location>
        <begin position="18"/>
        <end position="67"/>
    </location>
</feature>
<dbReference type="EMBL" id="JAJCIS010000081">
    <property type="protein sequence ID" value="MCB7389617.1"/>
    <property type="molecule type" value="Genomic_DNA"/>
</dbReference>
<accession>A0ABS8DME1</accession>
<evidence type="ECO:0000313" key="2">
    <source>
        <dbReference type="EMBL" id="MCB7389617.1"/>
    </source>
</evidence>
<comment type="caution">
    <text evidence="2">The sequence shown here is derived from an EMBL/GenBank/DDBJ whole genome shotgun (WGS) entry which is preliminary data.</text>
</comment>
<dbReference type="NCBIfam" id="NF033903">
    <property type="entry name" value="VaFE_rpt"/>
    <property type="match status" value="1"/>
</dbReference>
<reference evidence="2 3" key="1">
    <citation type="submission" date="2021-10" db="EMBL/GenBank/DDBJ databases">
        <title>Collection of gut derived symbiotic bacterial strains cultured from healthy donors.</title>
        <authorList>
            <person name="Lin H."/>
            <person name="Littmann E."/>
            <person name="Kohout C."/>
            <person name="Pamer E.G."/>
        </authorList>
    </citation>
    <scope>NUCLEOTIDE SEQUENCE [LARGE SCALE GENOMIC DNA]</scope>
    <source>
        <strain evidence="2 3">DFI.1.165</strain>
    </source>
</reference>
<dbReference type="Gene3D" id="2.60.40.3930">
    <property type="match status" value="1"/>
</dbReference>
<feature type="non-terminal residue" evidence="2">
    <location>
        <position position="1"/>
    </location>
</feature>
<feature type="non-terminal residue" evidence="2">
    <location>
        <position position="70"/>
    </location>
</feature>
<name>A0ABS8DME1_9FIRM</name>
<dbReference type="Pfam" id="PF18202">
    <property type="entry name" value="TQ"/>
    <property type="match status" value="1"/>
</dbReference>
<evidence type="ECO:0000259" key="1">
    <source>
        <dbReference type="Pfam" id="PF18202"/>
    </source>
</evidence>
<protein>
    <submittedName>
        <fullName evidence="2">VaFE repeat-containing surface-anchored protein</fullName>
    </submittedName>
</protein>
<gene>
    <name evidence="2" type="ORF">LIZ65_20280</name>
</gene>
<evidence type="ECO:0000313" key="3">
    <source>
        <dbReference type="Proteomes" id="UP001299546"/>
    </source>
</evidence>
<keyword evidence="3" id="KW-1185">Reference proteome</keyword>